<proteinExistence type="inferred from homology"/>
<reference evidence="6 7" key="1">
    <citation type="submission" date="2024-04" db="EMBL/GenBank/DDBJ databases">
        <authorList>
            <person name="Fracassetti M."/>
        </authorList>
    </citation>
    <scope>NUCLEOTIDE SEQUENCE [LARGE SCALE GENOMIC DNA]</scope>
</reference>
<dbReference type="Gene3D" id="2.40.40.10">
    <property type="entry name" value="RlpA-like domain"/>
    <property type="match status" value="1"/>
</dbReference>
<keyword evidence="7" id="KW-1185">Reference proteome</keyword>
<dbReference type="InterPro" id="IPR036908">
    <property type="entry name" value="RlpA-like_sf"/>
</dbReference>
<dbReference type="CDD" id="cd22270">
    <property type="entry name" value="DPBB_kiwellin-like"/>
    <property type="match status" value="1"/>
</dbReference>
<evidence type="ECO:0000256" key="4">
    <source>
        <dbReference type="ARBA" id="ARBA00022729"/>
    </source>
</evidence>
<evidence type="ECO:0000256" key="3">
    <source>
        <dbReference type="ARBA" id="ARBA00022525"/>
    </source>
</evidence>
<dbReference type="AlphaFoldDB" id="A0AAV2CY95"/>
<dbReference type="Proteomes" id="UP001497516">
    <property type="component" value="Chromosome 10"/>
</dbReference>
<dbReference type="SUPFAM" id="SSF50685">
    <property type="entry name" value="Barwin-like endoglucanases"/>
    <property type="match status" value="1"/>
</dbReference>
<keyword evidence="3" id="KW-0964">Secreted</keyword>
<evidence type="ECO:0000256" key="5">
    <source>
        <dbReference type="SAM" id="SignalP"/>
    </source>
</evidence>
<feature type="signal peptide" evidence="5">
    <location>
        <begin position="1"/>
        <end position="22"/>
    </location>
</feature>
<comment type="similarity">
    <text evidence="2">Belongs to the kiwellin family.</text>
</comment>
<organism evidence="6 7">
    <name type="scientific">Linum trigynum</name>
    <dbReference type="NCBI Taxonomy" id="586398"/>
    <lineage>
        <taxon>Eukaryota</taxon>
        <taxon>Viridiplantae</taxon>
        <taxon>Streptophyta</taxon>
        <taxon>Embryophyta</taxon>
        <taxon>Tracheophyta</taxon>
        <taxon>Spermatophyta</taxon>
        <taxon>Magnoliopsida</taxon>
        <taxon>eudicotyledons</taxon>
        <taxon>Gunneridae</taxon>
        <taxon>Pentapetalae</taxon>
        <taxon>rosids</taxon>
        <taxon>fabids</taxon>
        <taxon>Malpighiales</taxon>
        <taxon>Linaceae</taxon>
        <taxon>Linum</taxon>
    </lineage>
</organism>
<evidence type="ECO:0000256" key="1">
    <source>
        <dbReference type="ARBA" id="ARBA00004613"/>
    </source>
</evidence>
<dbReference type="EMBL" id="OZ034814">
    <property type="protein sequence ID" value="CAL1360511.1"/>
    <property type="molecule type" value="Genomic_DNA"/>
</dbReference>
<dbReference type="Pfam" id="PF24300">
    <property type="entry name" value="KWL1"/>
    <property type="match status" value="1"/>
</dbReference>
<dbReference type="InterPro" id="IPR039271">
    <property type="entry name" value="Kiwellin-like"/>
</dbReference>
<gene>
    <name evidence="6" type="ORF">LTRI10_LOCUS7945</name>
</gene>
<dbReference type="GO" id="GO:0005576">
    <property type="term" value="C:extracellular region"/>
    <property type="evidence" value="ECO:0007669"/>
    <property type="project" value="UniProtKB-SubCell"/>
</dbReference>
<feature type="chain" id="PRO_5043763313" evidence="5">
    <location>
        <begin position="23"/>
        <end position="159"/>
    </location>
</feature>
<sequence>MDTKHCISIALAVLLAFCSSRAACRIVYEKSAANSTVVGGEATAKFARIRNAKAELTINGFQRGGSGGGPSECDGRFHPDDTPVVALSTPWYAHGQRCFRSITIRGPNGNSATARVVDECDVSHAHCKPNIVDASKAVWEALKVPHNQWGLMAVTWSDD</sequence>
<evidence type="ECO:0000313" key="7">
    <source>
        <dbReference type="Proteomes" id="UP001497516"/>
    </source>
</evidence>
<dbReference type="PANTHER" id="PTHR33191:SF58">
    <property type="entry name" value="RIPENING-RELATED PROTEIN 1"/>
    <property type="match status" value="1"/>
</dbReference>
<name>A0AAV2CY95_9ROSI</name>
<keyword evidence="4 5" id="KW-0732">Signal</keyword>
<comment type="subcellular location">
    <subcellularLocation>
        <location evidence="1">Secreted</location>
    </subcellularLocation>
</comment>
<accession>A0AAV2CY95</accession>
<protein>
    <submittedName>
        <fullName evidence="6">Uncharacterized protein</fullName>
    </submittedName>
</protein>
<dbReference type="PANTHER" id="PTHR33191">
    <property type="entry name" value="RIPENING-RELATED PROTEIN 2-RELATED"/>
    <property type="match status" value="1"/>
</dbReference>
<evidence type="ECO:0000256" key="2">
    <source>
        <dbReference type="ARBA" id="ARBA00005592"/>
    </source>
</evidence>
<evidence type="ECO:0000313" key="6">
    <source>
        <dbReference type="EMBL" id="CAL1360511.1"/>
    </source>
</evidence>